<gene>
    <name evidence="1" type="ORF">D5086_000042</name>
</gene>
<evidence type="ECO:0000313" key="2">
    <source>
        <dbReference type="Proteomes" id="UP000309997"/>
    </source>
</evidence>
<reference evidence="1 2" key="1">
    <citation type="journal article" date="2024" name="Plant Biotechnol. J.">
        <title>Genome and CRISPR/Cas9 system of a widespread forest tree (Populus alba) in the world.</title>
        <authorList>
            <person name="Liu Y.J."/>
            <person name="Jiang P.F."/>
            <person name="Han X.M."/>
            <person name="Li X.Y."/>
            <person name="Wang H.M."/>
            <person name="Wang Y.J."/>
            <person name="Wang X.X."/>
            <person name="Zeng Q.Y."/>
        </authorList>
    </citation>
    <scope>NUCLEOTIDE SEQUENCE [LARGE SCALE GENOMIC DNA]</scope>
    <source>
        <strain evidence="2">cv. PAL-ZL1</strain>
    </source>
</reference>
<proteinExistence type="predicted"/>
<dbReference type="Proteomes" id="UP000309997">
    <property type="component" value="Unassembled WGS sequence"/>
</dbReference>
<comment type="caution">
    <text evidence="1">The sequence shown here is derived from an EMBL/GenBank/DDBJ whole genome shotgun (WGS) entry which is preliminary data.</text>
</comment>
<accession>A0ACC4CUU8</accession>
<name>A0ACC4CUU8_POPAL</name>
<dbReference type="EMBL" id="RCHU02000001">
    <property type="protein sequence ID" value="KAL3609022.1"/>
    <property type="molecule type" value="Genomic_DNA"/>
</dbReference>
<organism evidence="1 2">
    <name type="scientific">Populus alba</name>
    <name type="common">White poplar</name>
    <dbReference type="NCBI Taxonomy" id="43335"/>
    <lineage>
        <taxon>Eukaryota</taxon>
        <taxon>Viridiplantae</taxon>
        <taxon>Streptophyta</taxon>
        <taxon>Embryophyta</taxon>
        <taxon>Tracheophyta</taxon>
        <taxon>Spermatophyta</taxon>
        <taxon>Magnoliopsida</taxon>
        <taxon>eudicotyledons</taxon>
        <taxon>Gunneridae</taxon>
        <taxon>Pentapetalae</taxon>
        <taxon>rosids</taxon>
        <taxon>fabids</taxon>
        <taxon>Malpighiales</taxon>
        <taxon>Salicaceae</taxon>
        <taxon>Saliceae</taxon>
        <taxon>Populus</taxon>
    </lineage>
</organism>
<protein>
    <submittedName>
        <fullName evidence="1">Uncharacterized protein</fullName>
    </submittedName>
</protein>
<sequence length="159" mass="17624">MSSNLFLLLRVVSFGLIMTVGCEMDDQMTFPPIGLLCYLKIGLENTDSSVEALAAAMHSKAVNEANRATATLLVHQLTSGSQGAKTVAARGMRLLAKTRRENLSAAHLYQKSSRWAVWKGMLYSVLLSFKKLHGLSRGDDHEGYETGQQKHEFSFQFEL</sequence>
<keyword evidence="2" id="KW-1185">Reference proteome</keyword>
<evidence type="ECO:0000313" key="1">
    <source>
        <dbReference type="EMBL" id="KAL3609022.1"/>
    </source>
</evidence>